<protein>
    <submittedName>
        <fullName evidence="1">Uncharacterized protein</fullName>
    </submittedName>
</protein>
<gene>
    <name evidence="1" type="ORF">LCGC14_0165090</name>
</gene>
<accession>A0A0F9UV04</accession>
<evidence type="ECO:0000313" key="1">
    <source>
        <dbReference type="EMBL" id="KKN96865.1"/>
    </source>
</evidence>
<dbReference type="EMBL" id="LAZR01000062">
    <property type="protein sequence ID" value="KKN96865.1"/>
    <property type="molecule type" value="Genomic_DNA"/>
</dbReference>
<dbReference type="AlphaFoldDB" id="A0A0F9UV04"/>
<name>A0A0F9UV04_9ZZZZ</name>
<sequence length="113" mass="12958">MQPRDDLESTQREALMPLKMFAGQSHLTTDGNPVRTLVAANSQQRARALLARVGVVVSVSKFSRYWPMTERVYEQAMAEEEGIWLQVQEEPPEYQRLDLSVGRLYDEEDGRSD</sequence>
<comment type="caution">
    <text evidence="1">The sequence shown here is derived from an EMBL/GenBank/DDBJ whole genome shotgun (WGS) entry which is preliminary data.</text>
</comment>
<organism evidence="1">
    <name type="scientific">marine sediment metagenome</name>
    <dbReference type="NCBI Taxonomy" id="412755"/>
    <lineage>
        <taxon>unclassified sequences</taxon>
        <taxon>metagenomes</taxon>
        <taxon>ecological metagenomes</taxon>
    </lineage>
</organism>
<reference evidence="1" key="1">
    <citation type="journal article" date="2015" name="Nature">
        <title>Complex archaea that bridge the gap between prokaryotes and eukaryotes.</title>
        <authorList>
            <person name="Spang A."/>
            <person name="Saw J.H."/>
            <person name="Jorgensen S.L."/>
            <person name="Zaremba-Niedzwiedzka K."/>
            <person name="Martijn J."/>
            <person name="Lind A.E."/>
            <person name="van Eijk R."/>
            <person name="Schleper C."/>
            <person name="Guy L."/>
            <person name="Ettema T.J."/>
        </authorList>
    </citation>
    <scope>NUCLEOTIDE SEQUENCE</scope>
</reference>
<proteinExistence type="predicted"/>